<dbReference type="AlphaFoldDB" id="A0A9D4H1L1"/>
<protein>
    <submittedName>
        <fullName evidence="1">Uncharacterized protein</fullName>
    </submittedName>
</protein>
<sequence length="212" mass="23778">MPATNILTKFHEDWTLNVTFRGLKSYYHSHIRKNAPSPGSHVFEQTGSMFKHVKDFIGINLLTKLLTRKTAPPPTVTIFESFHDDQTVNVANNVKNAPPPGDNINLLTMFHEYPTINVTTRKKALPPVFQATITIFKFLDDRTINVASRLYEENNATPPGGHVLQPTGANFELVQDLIGTNIGQCMLPRVLTSLMLTTHDERRTKGDHKSSS</sequence>
<reference evidence="1" key="1">
    <citation type="journal article" date="2019" name="bioRxiv">
        <title>The Genome of the Zebra Mussel, Dreissena polymorpha: A Resource for Invasive Species Research.</title>
        <authorList>
            <person name="McCartney M.A."/>
            <person name="Auch B."/>
            <person name="Kono T."/>
            <person name="Mallez S."/>
            <person name="Zhang Y."/>
            <person name="Obille A."/>
            <person name="Becker A."/>
            <person name="Abrahante J.E."/>
            <person name="Garbe J."/>
            <person name="Badalamenti J.P."/>
            <person name="Herman A."/>
            <person name="Mangelson H."/>
            <person name="Liachko I."/>
            <person name="Sullivan S."/>
            <person name="Sone E.D."/>
            <person name="Koren S."/>
            <person name="Silverstein K.A.T."/>
            <person name="Beckman K.B."/>
            <person name="Gohl D.M."/>
        </authorList>
    </citation>
    <scope>NUCLEOTIDE SEQUENCE</scope>
    <source>
        <strain evidence="1">Duluth1</strain>
        <tissue evidence="1">Whole animal</tissue>
    </source>
</reference>
<comment type="caution">
    <text evidence="1">The sequence shown here is derived from an EMBL/GenBank/DDBJ whole genome shotgun (WGS) entry which is preliminary data.</text>
</comment>
<evidence type="ECO:0000313" key="2">
    <source>
        <dbReference type="Proteomes" id="UP000828390"/>
    </source>
</evidence>
<accession>A0A9D4H1L1</accession>
<evidence type="ECO:0000313" key="1">
    <source>
        <dbReference type="EMBL" id="KAH3825371.1"/>
    </source>
</evidence>
<name>A0A9D4H1L1_DREPO</name>
<dbReference type="Proteomes" id="UP000828390">
    <property type="component" value="Unassembled WGS sequence"/>
</dbReference>
<reference evidence="1" key="2">
    <citation type="submission" date="2020-11" db="EMBL/GenBank/DDBJ databases">
        <authorList>
            <person name="McCartney M.A."/>
            <person name="Auch B."/>
            <person name="Kono T."/>
            <person name="Mallez S."/>
            <person name="Becker A."/>
            <person name="Gohl D.M."/>
            <person name="Silverstein K.A.T."/>
            <person name="Koren S."/>
            <person name="Bechman K.B."/>
            <person name="Herman A."/>
            <person name="Abrahante J.E."/>
            <person name="Garbe J."/>
        </authorList>
    </citation>
    <scope>NUCLEOTIDE SEQUENCE</scope>
    <source>
        <strain evidence="1">Duluth1</strain>
        <tissue evidence="1">Whole animal</tissue>
    </source>
</reference>
<organism evidence="1 2">
    <name type="scientific">Dreissena polymorpha</name>
    <name type="common">Zebra mussel</name>
    <name type="synonym">Mytilus polymorpha</name>
    <dbReference type="NCBI Taxonomy" id="45954"/>
    <lineage>
        <taxon>Eukaryota</taxon>
        <taxon>Metazoa</taxon>
        <taxon>Spiralia</taxon>
        <taxon>Lophotrochozoa</taxon>
        <taxon>Mollusca</taxon>
        <taxon>Bivalvia</taxon>
        <taxon>Autobranchia</taxon>
        <taxon>Heteroconchia</taxon>
        <taxon>Euheterodonta</taxon>
        <taxon>Imparidentia</taxon>
        <taxon>Neoheterodontei</taxon>
        <taxon>Myida</taxon>
        <taxon>Dreissenoidea</taxon>
        <taxon>Dreissenidae</taxon>
        <taxon>Dreissena</taxon>
    </lineage>
</organism>
<keyword evidence="2" id="KW-1185">Reference proteome</keyword>
<gene>
    <name evidence="1" type="ORF">DPMN_127246</name>
</gene>
<proteinExistence type="predicted"/>
<dbReference type="EMBL" id="JAIWYP010000005">
    <property type="protein sequence ID" value="KAH3825371.1"/>
    <property type="molecule type" value="Genomic_DNA"/>
</dbReference>